<keyword evidence="6 12" id="KW-0547">Nucleotide-binding</keyword>
<dbReference type="EC" id="3.1.3.-" evidence="12"/>
<dbReference type="GO" id="GO:0016787">
    <property type="term" value="F:hydrolase activity"/>
    <property type="evidence" value="ECO:0007669"/>
    <property type="project" value="UniProtKB-KW"/>
</dbReference>
<comment type="subunit">
    <text evidence="12">Monomer. Can also form homodimers and oligomers.</text>
</comment>
<keyword evidence="3 12" id="KW-0819">tRNA processing</keyword>
<protein>
    <recommendedName>
        <fullName evidence="12">Multifunctional CCA protein</fullName>
    </recommendedName>
    <domain>
        <recommendedName>
            <fullName evidence="12">CCA-adding enzyme</fullName>
            <ecNumber evidence="12">2.7.7.72</ecNumber>
        </recommendedName>
        <alternativeName>
            <fullName evidence="12">CCA tRNA nucleotidyltransferase</fullName>
        </alternativeName>
        <alternativeName>
            <fullName evidence="12">tRNA CCA-pyrophosphorylase</fullName>
        </alternativeName>
        <alternativeName>
            <fullName evidence="12">tRNA adenylyl-/cytidylyl-transferase</fullName>
        </alternativeName>
        <alternativeName>
            <fullName evidence="12">tRNA nucleotidyltransferase</fullName>
        </alternativeName>
        <alternativeName>
            <fullName evidence="12">tRNA-NT</fullName>
        </alternativeName>
    </domain>
    <domain>
        <recommendedName>
            <fullName evidence="12">2'-nucleotidase</fullName>
            <ecNumber evidence="12">3.1.3.-</ecNumber>
        </recommendedName>
    </domain>
    <domain>
        <recommendedName>
            <fullName evidence="12">2',3'-cyclic phosphodiesterase</fullName>
            <ecNumber evidence="12">3.1.4.-</ecNumber>
        </recommendedName>
    </domain>
    <domain>
        <recommendedName>
            <fullName evidence="12">Phosphatase</fullName>
        </recommendedName>
    </domain>
</protein>
<dbReference type="PROSITE" id="PS51831">
    <property type="entry name" value="HD"/>
    <property type="match status" value="1"/>
</dbReference>
<evidence type="ECO:0000256" key="2">
    <source>
        <dbReference type="ARBA" id="ARBA00022679"/>
    </source>
</evidence>
<dbReference type="SMART" id="SM00471">
    <property type="entry name" value="HDc"/>
    <property type="match status" value="1"/>
</dbReference>
<comment type="similarity">
    <text evidence="12">Belongs to the tRNA nucleotidyltransferase/poly(A) polymerase family. Bacterial CCA-adding enzyme type 1 subfamily.</text>
</comment>
<keyword evidence="1 12" id="KW-0533">Nickel</keyword>
<dbReference type="Proteomes" id="UP001515683">
    <property type="component" value="Unassembled WGS sequence"/>
</dbReference>
<dbReference type="CDD" id="cd00077">
    <property type="entry name" value="HDc"/>
    <property type="match status" value="1"/>
</dbReference>
<feature type="binding site" evidence="12">
    <location>
        <position position="8"/>
    </location>
    <ligand>
        <name>ATP</name>
        <dbReference type="ChEBI" id="CHEBI:30616"/>
    </ligand>
</feature>
<evidence type="ECO:0000256" key="5">
    <source>
        <dbReference type="ARBA" id="ARBA00022723"/>
    </source>
</evidence>
<evidence type="ECO:0000256" key="7">
    <source>
        <dbReference type="ARBA" id="ARBA00022800"/>
    </source>
</evidence>
<dbReference type="EC" id="2.7.7.72" evidence="12"/>
<comment type="function">
    <text evidence="12">Catalyzes the addition and repair of the essential 3'-terminal CCA sequence in tRNAs without using a nucleic acid template. Adds these three nucleotides in the order of C, C, and A to the tRNA nucleotide-73, using CTP and ATP as substrates and producing inorganic pyrophosphate. tRNA 3'-terminal CCA addition is required both for tRNA processing and repair. Also involved in tRNA surveillance by mediating tandem CCA addition to generate a CCACCA at the 3' terminus of unstable tRNAs. While stable tRNAs receive only 3'-terminal CCA, unstable tRNAs are marked with CCACCA and rapidly degraded.</text>
</comment>
<evidence type="ECO:0000256" key="12">
    <source>
        <dbReference type="HAMAP-Rule" id="MF_01261"/>
    </source>
</evidence>
<dbReference type="Gene3D" id="3.30.460.10">
    <property type="entry name" value="Beta Polymerase, domain 2"/>
    <property type="match status" value="1"/>
</dbReference>
<comment type="catalytic activity">
    <reaction evidence="12">
        <text>a tRNA with a 3' CCA end + 2 CTP + ATP = a tRNA with a 3' CCACCA end + 3 diphosphate</text>
        <dbReference type="Rhea" id="RHEA:76235"/>
        <dbReference type="Rhea" id="RHEA-COMP:10468"/>
        <dbReference type="Rhea" id="RHEA-COMP:18655"/>
        <dbReference type="ChEBI" id="CHEBI:30616"/>
        <dbReference type="ChEBI" id="CHEBI:33019"/>
        <dbReference type="ChEBI" id="CHEBI:37563"/>
        <dbReference type="ChEBI" id="CHEBI:83071"/>
        <dbReference type="ChEBI" id="CHEBI:195187"/>
    </reaction>
</comment>
<reference evidence="14 15" key="1">
    <citation type="journal article" date="2019" name="bioRxiv">
        <title>Bacteria contribute to plant secondary compound degradation in a generalist herbivore system.</title>
        <authorList>
            <person name="Francoeur C.B."/>
            <person name="Khadempour L."/>
            <person name="Moreira-Soto R.D."/>
            <person name="Gotting K."/>
            <person name="Book A.J."/>
            <person name="Pinto-Tomas A.A."/>
            <person name="Keefover-Ring K."/>
            <person name="Currie C.R."/>
        </authorList>
    </citation>
    <scope>NUCLEOTIDE SEQUENCE [LARGE SCALE GENOMIC DNA]</scope>
    <source>
        <strain evidence="14">Acro-835</strain>
    </source>
</reference>
<keyword evidence="12" id="KW-0511">Multifunctional enzyme</keyword>
<sequence length="408" mass="45555">MKRFLVGGAVRDDLLNLPVKDKDWVVTGATPEEMLALGYQQVGRDFPVFLHPQTREEHALARTERKSGNGYTGFVTWFAPDVTLEQDLQRRDLTINAIARDEESGTLFDPYHGEADLQQRLLRHVSPAFNEDPLRVLRVARFAARFAHLGFRVADETMALMTQMASSGELAHLTAERVWKETENALMSPSPQVFFQVLRDCGALAVLFPEIDNLFGIPAPARWHPEIDTGIHTLMTLEMAATLSDEVDIRFAALFHDVGKALTPPEKWPSHHGHGVAGVPLVEALCQRLRVPNHIRDLALIVTEFHDMVHTIERLSAEALVALFDRIDAWRKPHRVEQIALTSEADARGRAGLEHQPYPQGDYLRRAFTLAGSVPTKAVVEAGFKGAAVREELTRRRIAAVAEGLNLS</sequence>
<dbReference type="EMBL" id="VWXF01000002">
    <property type="protein sequence ID" value="NIF21348.1"/>
    <property type="molecule type" value="Genomic_DNA"/>
</dbReference>
<comment type="domain">
    <text evidence="12">Comprises two domains: an N-terminal domain containing the nucleotidyltransferase activity and a C-terminal HD domain associated with both phosphodiesterase and phosphatase activities.</text>
</comment>
<dbReference type="InterPro" id="IPR050124">
    <property type="entry name" value="tRNA_CCA-adding_enzyme"/>
</dbReference>
<comment type="catalytic activity">
    <reaction evidence="12">
        <text>a tRNA precursor + 2 CTP + ATP = a tRNA with a 3' CCA end + 3 diphosphate</text>
        <dbReference type="Rhea" id="RHEA:14433"/>
        <dbReference type="Rhea" id="RHEA-COMP:10465"/>
        <dbReference type="Rhea" id="RHEA-COMP:10468"/>
        <dbReference type="ChEBI" id="CHEBI:30616"/>
        <dbReference type="ChEBI" id="CHEBI:33019"/>
        <dbReference type="ChEBI" id="CHEBI:37563"/>
        <dbReference type="ChEBI" id="CHEBI:74896"/>
        <dbReference type="ChEBI" id="CHEBI:83071"/>
        <dbReference type="EC" id="2.7.7.72"/>
    </reaction>
</comment>
<keyword evidence="15" id="KW-1185">Reference proteome</keyword>
<evidence type="ECO:0000256" key="10">
    <source>
        <dbReference type="ARBA" id="ARBA00022842"/>
    </source>
</evidence>
<proteinExistence type="inferred from homology"/>
<accession>A0ABX0RB65</accession>
<dbReference type="InterPro" id="IPR006674">
    <property type="entry name" value="HD_domain"/>
</dbReference>
<evidence type="ECO:0000256" key="11">
    <source>
        <dbReference type="ARBA" id="ARBA00022884"/>
    </source>
</evidence>
<evidence type="ECO:0000256" key="9">
    <source>
        <dbReference type="ARBA" id="ARBA00022840"/>
    </source>
</evidence>
<feature type="binding site" evidence="12">
    <location>
        <position position="8"/>
    </location>
    <ligand>
        <name>CTP</name>
        <dbReference type="ChEBI" id="CHEBI:37563"/>
    </ligand>
</feature>
<feature type="binding site" evidence="12">
    <location>
        <position position="138"/>
    </location>
    <ligand>
        <name>CTP</name>
        <dbReference type="ChEBI" id="CHEBI:37563"/>
    </ligand>
</feature>
<dbReference type="PANTHER" id="PTHR47545">
    <property type="entry name" value="MULTIFUNCTIONAL CCA PROTEIN"/>
    <property type="match status" value="1"/>
</dbReference>
<dbReference type="Pfam" id="PF01743">
    <property type="entry name" value="PolyA_pol"/>
    <property type="match status" value="1"/>
</dbReference>
<dbReference type="InterPro" id="IPR012006">
    <property type="entry name" value="CCA_bact"/>
</dbReference>
<dbReference type="EC" id="3.1.4.-" evidence="12"/>
<feature type="binding site" evidence="12">
    <location>
        <position position="23"/>
    </location>
    <ligand>
        <name>Mg(2+)</name>
        <dbReference type="ChEBI" id="CHEBI:18420"/>
    </ligand>
</feature>
<dbReference type="SUPFAM" id="SSF81301">
    <property type="entry name" value="Nucleotidyltransferase"/>
    <property type="match status" value="1"/>
</dbReference>
<evidence type="ECO:0000313" key="15">
    <source>
        <dbReference type="Proteomes" id="UP001515683"/>
    </source>
</evidence>
<evidence type="ECO:0000256" key="6">
    <source>
        <dbReference type="ARBA" id="ARBA00022741"/>
    </source>
</evidence>
<comment type="cofactor">
    <cofactor evidence="12">
        <name>Mg(2+)</name>
        <dbReference type="ChEBI" id="CHEBI:18420"/>
    </cofactor>
    <text evidence="12">Magnesium is required for nucleotidyltransferase activity.</text>
</comment>
<keyword evidence="7 12" id="KW-0692">RNA repair</keyword>
<name>A0ABX0RB65_9GAMM</name>
<keyword evidence="5 12" id="KW-0479">Metal-binding</keyword>
<dbReference type="PANTHER" id="PTHR47545:SF1">
    <property type="entry name" value="MULTIFUNCTIONAL CCA PROTEIN"/>
    <property type="match status" value="1"/>
</dbReference>
<dbReference type="HAMAP" id="MF_01261">
    <property type="entry name" value="CCA_bact_type1"/>
    <property type="match status" value="1"/>
</dbReference>
<dbReference type="Pfam" id="PF12627">
    <property type="entry name" value="PolyA_pol_RNAbd"/>
    <property type="match status" value="1"/>
</dbReference>
<evidence type="ECO:0000256" key="1">
    <source>
        <dbReference type="ARBA" id="ARBA00022596"/>
    </source>
</evidence>
<gene>
    <name evidence="12" type="primary">cca</name>
    <name evidence="14" type="ORF">F3J40_06985</name>
</gene>
<feature type="binding site" evidence="12">
    <location>
        <position position="91"/>
    </location>
    <ligand>
        <name>ATP</name>
        <dbReference type="ChEBI" id="CHEBI:30616"/>
    </ligand>
</feature>
<dbReference type="InterPro" id="IPR003607">
    <property type="entry name" value="HD/PDEase_dom"/>
</dbReference>
<comment type="caution">
    <text evidence="14">The sequence shown here is derived from an EMBL/GenBank/DDBJ whole genome shotgun (WGS) entry which is preliminary data.</text>
</comment>
<feature type="binding site" evidence="12">
    <location>
        <position position="11"/>
    </location>
    <ligand>
        <name>CTP</name>
        <dbReference type="ChEBI" id="CHEBI:37563"/>
    </ligand>
</feature>
<feature type="binding site" evidence="12">
    <location>
        <position position="141"/>
    </location>
    <ligand>
        <name>CTP</name>
        <dbReference type="ChEBI" id="CHEBI:37563"/>
    </ligand>
</feature>
<organism evidence="14 15">
    <name type="scientific">Candidatus Pantoea multigeneris</name>
    <dbReference type="NCBI Taxonomy" id="2608357"/>
    <lineage>
        <taxon>Bacteria</taxon>
        <taxon>Pseudomonadati</taxon>
        <taxon>Pseudomonadota</taxon>
        <taxon>Gammaproteobacteria</taxon>
        <taxon>Enterobacterales</taxon>
        <taxon>Erwiniaceae</taxon>
        <taxon>Pantoea</taxon>
    </lineage>
</organism>
<comment type="cofactor">
    <cofactor evidence="12">
        <name>Ni(2+)</name>
        <dbReference type="ChEBI" id="CHEBI:49786"/>
    </cofactor>
    <text evidence="12">Nickel for phosphatase activity.</text>
</comment>
<evidence type="ECO:0000256" key="3">
    <source>
        <dbReference type="ARBA" id="ARBA00022694"/>
    </source>
</evidence>
<evidence type="ECO:0000313" key="14">
    <source>
        <dbReference type="EMBL" id="NIF21348.1"/>
    </source>
</evidence>
<dbReference type="CDD" id="cd05398">
    <property type="entry name" value="NT_ClassII-CCAase"/>
    <property type="match status" value="1"/>
</dbReference>
<comment type="miscellaneous">
    <text evidence="12">A single active site specifically recognizes both ATP and CTP and is responsible for their addition.</text>
</comment>
<dbReference type="InterPro" id="IPR002646">
    <property type="entry name" value="PolA_pol_head_dom"/>
</dbReference>
<keyword evidence="4 12" id="KW-0548">Nucleotidyltransferase</keyword>
<evidence type="ECO:0000256" key="4">
    <source>
        <dbReference type="ARBA" id="ARBA00022695"/>
    </source>
</evidence>
<evidence type="ECO:0000256" key="8">
    <source>
        <dbReference type="ARBA" id="ARBA00022801"/>
    </source>
</evidence>
<dbReference type="GO" id="GO:0004810">
    <property type="term" value="F:CCA tRNA nucleotidyltransferase activity"/>
    <property type="evidence" value="ECO:0007669"/>
    <property type="project" value="UniProtKB-EC"/>
</dbReference>
<dbReference type="Pfam" id="PF01966">
    <property type="entry name" value="HD"/>
    <property type="match status" value="1"/>
</dbReference>
<dbReference type="InterPro" id="IPR043519">
    <property type="entry name" value="NT_sf"/>
</dbReference>
<feature type="binding site" evidence="12">
    <location>
        <position position="141"/>
    </location>
    <ligand>
        <name>ATP</name>
        <dbReference type="ChEBI" id="CHEBI:30616"/>
    </ligand>
</feature>
<feature type="binding site" evidence="12">
    <location>
        <position position="11"/>
    </location>
    <ligand>
        <name>ATP</name>
        <dbReference type="ChEBI" id="CHEBI:30616"/>
    </ligand>
</feature>
<dbReference type="SUPFAM" id="SSF81891">
    <property type="entry name" value="Poly A polymerase C-terminal region-like"/>
    <property type="match status" value="1"/>
</dbReference>
<feature type="binding site" evidence="12">
    <location>
        <position position="21"/>
    </location>
    <ligand>
        <name>Mg(2+)</name>
        <dbReference type="ChEBI" id="CHEBI:18420"/>
    </ligand>
</feature>
<feature type="binding site" evidence="12">
    <location>
        <position position="91"/>
    </location>
    <ligand>
        <name>CTP</name>
        <dbReference type="ChEBI" id="CHEBI:37563"/>
    </ligand>
</feature>
<dbReference type="PIRSF" id="PIRSF000813">
    <property type="entry name" value="CCA_bact"/>
    <property type="match status" value="1"/>
</dbReference>
<dbReference type="HAMAP" id="MF_01262">
    <property type="entry name" value="CCA_bact_type2"/>
    <property type="match status" value="1"/>
</dbReference>
<dbReference type="NCBIfam" id="NF008137">
    <property type="entry name" value="PRK10885.1"/>
    <property type="match status" value="1"/>
</dbReference>
<keyword evidence="9 12" id="KW-0067">ATP-binding</keyword>
<dbReference type="Gene3D" id="1.10.3090.10">
    <property type="entry name" value="cca-adding enzyme, domain 2"/>
    <property type="match status" value="1"/>
</dbReference>
<feature type="binding site" evidence="12">
    <location>
        <position position="138"/>
    </location>
    <ligand>
        <name>ATP</name>
        <dbReference type="ChEBI" id="CHEBI:30616"/>
    </ligand>
</feature>
<evidence type="ECO:0000259" key="13">
    <source>
        <dbReference type="PROSITE" id="PS51831"/>
    </source>
</evidence>
<keyword evidence="11 12" id="KW-0694">RNA-binding</keyword>
<dbReference type="InterPro" id="IPR032828">
    <property type="entry name" value="PolyA_RNA-bd"/>
</dbReference>
<keyword evidence="10 12" id="KW-0460">Magnesium</keyword>
<keyword evidence="8 12" id="KW-0378">Hydrolase</keyword>
<keyword evidence="2 12" id="KW-0808">Transferase</keyword>
<feature type="domain" description="HD" evidence="13">
    <location>
        <begin position="229"/>
        <end position="330"/>
    </location>
</feature>
<dbReference type="RefSeq" id="WP_167013245.1">
    <property type="nucleotide sequence ID" value="NZ_VWXF01000002.1"/>
</dbReference>